<evidence type="ECO:0000313" key="3">
    <source>
        <dbReference type="Proteomes" id="UP000053097"/>
    </source>
</evidence>
<keyword evidence="1" id="KW-0472">Membrane</keyword>
<proteinExistence type="predicted"/>
<evidence type="ECO:0000313" key="2">
    <source>
        <dbReference type="EMBL" id="EZA47332.1"/>
    </source>
</evidence>
<feature type="transmembrane region" description="Helical" evidence="1">
    <location>
        <begin position="12"/>
        <end position="32"/>
    </location>
</feature>
<gene>
    <name evidence="2" type="ORF">X777_16383</name>
</gene>
<protein>
    <submittedName>
        <fullName evidence="2">Uncharacterized protein</fullName>
    </submittedName>
</protein>
<dbReference type="OMA" id="NYLPIWT"/>
<dbReference type="Proteomes" id="UP000053097">
    <property type="component" value="Unassembled WGS sequence"/>
</dbReference>
<reference evidence="2 3" key="1">
    <citation type="journal article" date="2014" name="Curr. Biol.">
        <title>The genome of the clonal raider ant Cerapachys biroi.</title>
        <authorList>
            <person name="Oxley P.R."/>
            <person name="Ji L."/>
            <person name="Fetter-Pruneda I."/>
            <person name="McKenzie S.K."/>
            <person name="Li C."/>
            <person name="Hu H."/>
            <person name="Zhang G."/>
            <person name="Kronauer D.J."/>
        </authorList>
    </citation>
    <scope>NUCLEOTIDE SEQUENCE [LARGE SCALE GENOMIC DNA]</scope>
</reference>
<organism evidence="2 3">
    <name type="scientific">Ooceraea biroi</name>
    <name type="common">Clonal raider ant</name>
    <name type="synonym">Cerapachys biroi</name>
    <dbReference type="NCBI Taxonomy" id="2015173"/>
    <lineage>
        <taxon>Eukaryota</taxon>
        <taxon>Metazoa</taxon>
        <taxon>Ecdysozoa</taxon>
        <taxon>Arthropoda</taxon>
        <taxon>Hexapoda</taxon>
        <taxon>Insecta</taxon>
        <taxon>Pterygota</taxon>
        <taxon>Neoptera</taxon>
        <taxon>Endopterygota</taxon>
        <taxon>Hymenoptera</taxon>
        <taxon>Apocrita</taxon>
        <taxon>Aculeata</taxon>
        <taxon>Formicoidea</taxon>
        <taxon>Formicidae</taxon>
        <taxon>Dorylinae</taxon>
        <taxon>Ooceraea</taxon>
    </lineage>
</organism>
<name>A0A026VUB6_OOCBI</name>
<dbReference type="AlphaFoldDB" id="A0A026VUB6"/>
<sequence>MDVANKIRKLINYLPIWTGILISFFNIGSTIATSSTVESKFANIKGRVFKN</sequence>
<accession>A0A026VUB6</accession>
<keyword evidence="1" id="KW-1133">Transmembrane helix</keyword>
<keyword evidence="1" id="KW-0812">Transmembrane</keyword>
<evidence type="ECO:0000256" key="1">
    <source>
        <dbReference type="SAM" id="Phobius"/>
    </source>
</evidence>
<dbReference type="EMBL" id="KK107883">
    <property type="protein sequence ID" value="EZA47332.1"/>
    <property type="molecule type" value="Genomic_DNA"/>
</dbReference>
<keyword evidence="3" id="KW-1185">Reference proteome</keyword>